<dbReference type="PROSITE" id="PS51713">
    <property type="entry name" value="G_ERA"/>
    <property type="match status" value="1"/>
</dbReference>
<gene>
    <name evidence="8" type="primary">era</name>
    <name evidence="13" type="ORF">BBF96_06980</name>
</gene>
<evidence type="ECO:0000256" key="7">
    <source>
        <dbReference type="ARBA" id="ARBA00023136"/>
    </source>
</evidence>
<keyword evidence="8" id="KW-0699">rRNA-binding</keyword>
<dbReference type="NCBIfam" id="TIGR00436">
    <property type="entry name" value="era"/>
    <property type="match status" value="1"/>
</dbReference>
<keyword evidence="7 8" id="KW-0472">Membrane</keyword>
<keyword evidence="3 8" id="KW-0690">Ribosome biogenesis</keyword>
<dbReference type="InterPro" id="IPR015946">
    <property type="entry name" value="KH_dom-like_a/b"/>
</dbReference>
<keyword evidence="8" id="KW-1003">Cell membrane</keyword>
<evidence type="ECO:0000259" key="12">
    <source>
        <dbReference type="PROSITE" id="PS51713"/>
    </source>
</evidence>
<keyword evidence="5 8" id="KW-0694">RNA-binding</keyword>
<dbReference type="PANTHER" id="PTHR42698">
    <property type="entry name" value="GTPASE ERA"/>
    <property type="match status" value="1"/>
</dbReference>
<name>A0A3Q9HRY5_9FIRM</name>
<keyword evidence="6 8" id="KW-0342">GTP-binding</keyword>
<feature type="domain" description="Era-type G" evidence="12">
    <location>
        <begin position="9"/>
        <end position="175"/>
    </location>
</feature>
<feature type="region of interest" description="G5" evidence="9">
    <location>
        <begin position="154"/>
        <end position="156"/>
    </location>
</feature>
<comment type="similarity">
    <text evidence="1 8 9 10">Belongs to the TRAFAC class TrmE-Era-EngA-EngB-Septin-like GTPase superfamily. Era GTPase family.</text>
</comment>
<feature type="binding site" evidence="8">
    <location>
        <begin position="126"/>
        <end position="129"/>
    </location>
    <ligand>
        <name>GTP</name>
        <dbReference type="ChEBI" id="CHEBI:37565"/>
    </ligand>
</feature>
<proteinExistence type="inferred from homology"/>
<dbReference type="SUPFAM" id="SSF54814">
    <property type="entry name" value="Prokaryotic type KH domain (KH-domain type II)"/>
    <property type="match status" value="1"/>
</dbReference>
<dbReference type="NCBIfam" id="TIGR00231">
    <property type="entry name" value="small_GTP"/>
    <property type="match status" value="1"/>
</dbReference>
<dbReference type="RefSeq" id="WP_127016482.1">
    <property type="nucleotide sequence ID" value="NZ_CP016379.1"/>
</dbReference>
<dbReference type="CDD" id="cd22534">
    <property type="entry name" value="KH-II_Era"/>
    <property type="match status" value="1"/>
</dbReference>
<dbReference type="InterPro" id="IPR005662">
    <property type="entry name" value="GTPase_Era-like"/>
</dbReference>
<feature type="binding site" evidence="8">
    <location>
        <begin position="17"/>
        <end position="24"/>
    </location>
    <ligand>
        <name>GTP</name>
        <dbReference type="ChEBI" id="CHEBI:37565"/>
    </ligand>
</feature>
<dbReference type="GO" id="GO:0003924">
    <property type="term" value="F:GTPase activity"/>
    <property type="evidence" value="ECO:0007669"/>
    <property type="project" value="UniProtKB-UniRule"/>
</dbReference>
<dbReference type="InterPro" id="IPR004044">
    <property type="entry name" value="KH_dom_type_2"/>
</dbReference>
<dbReference type="InterPro" id="IPR027417">
    <property type="entry name" value="P-loop_NTPase"/>
</dbReference>
<comment type="subcellular location">
    <subcellularLocation>
        <location evidence="8">Cytoplasm</location>
    </subcellularLocation>
    <subcellularLocation>
        <location evidence="8">Cell membrane</location>
        <topology evidence="8">Peripheral membrane protein</topology>
    </subcellularLocation>
</comment>
<evidence type="ECO:0000256" key="3">
    <source>
        <dbReference type="ARBA" id="ARBA00022517"/>
    </source>
</evidence>
<dbReference type="CDD" id="cd04163">
    <property type="entry name" value="Era"/>
    <property type="match status" value="1"/>
</dbReference>
<feature type="region of interest" description="G3" evidence="9">
    <location>
        <begin position="64"/>
        <end position="67"/>
    </location>
</feature>
<feature type="domain" description="KH type-2" evidence="11">
    <location>
        <begin position="206"/>
        <end position="283"/>
    </location>
</feature>
<evidence type="ECO:0000256" key="6">
    <source>
        <dbReference type="ARBA" id="ARBA00023134"/>
    </source>
</evidence>
<dbReference type="KEGG" id="aft:BBF96_06980"/>
<dbReference type="EMBL" id="CP016379">
    <property type="protein sequence ID" value="AZR73148.1"/>
    <property type="molecule type" value="Genomic_DNA"/>
</dbReference>
<dbReference type="GO" id="GO:0005886">
    <property type="term" value="C:plasma membrane"/>
    <property type="evidence" value="ECO:0007669"/>
    <property type="project" value="UniProtKB-SubCell"/>
</dbReference>
<organism evidence="13 14">
    <name type="scientific">Anoxybacter fermentans</name>
    <dbReference type="NCBI Taxonomy" id="1323375"/>
    <lineage>
        <taxon>Bacteria</taxon>
        <taxon>Bacillati</taxon>
        <taxon>Bacillota</taxon>
        <taxon>Clostridia</taxon>
        <taxon>Halanaerobiales</taxon>
        <taxon>Anoxybacter</taxon>
    </lineage>
</organism>
<dbReference type="Pfam" id="PF01926">
    <property type="entry name" value="MMR_HSR1"/>
    <property type="match status" value="1"/>
</dbReference>
<dbReference type="PANTHER" id="PTHR42698:SF1">
    <property type="entry name" value="GTPASE ERA, MITOCHONDRIAL"/>
    <property type="match status" value="1"/>
</dbReference>
<evidence type="ECO:0000256" key="2">
    <source>
        <dbReference type="ARBA" id="ARBA00020484"/>
    </source>
</evidence>
<accession>A0A3Q9HRY5</accession>
<reference evidence="13 14" key="1">
    <citation type="submission" date="2016-07" db="EMBL/GenBank/DDBJ databases">
        <title>Genome and transcriptome analysis of iron-reducing fermentative bacteria Anoxybacter fermentans.</title>
        <authorList>
            <person name="Zeng X."/>
            <person name="Shao Z."/>
        </authorList>
    </citation>
    <scope>NUCLEOTIDE SEQUENCE [LARGE SCALE GENOMIC DNA]</scope>
    <source>
        <strain evidence="13 14">DY22613</strain>
    </source>
</reference>
<keyword evidence="8" id="KW-0963">Cytoplasm</keyword>
<dbReference type="FunFam" id="3.30.300.20:FF:000003">
    <property type="entry name" value="GTPase Era"/>
    <property type="match status" value="1"/>
</dbReference>
<keyword evidence="14" id="KW-1185">Reference proteome</keyword>
<evidence type="ECO:0000256" key="5">
    <source>
        <dbReference type="ARBA" id="ARBA00022884"/>
    </source>
</evidence>
<dbReference type="Proteomes" id="UP000267250">
    <property type="component" value="Chromosome"/>
</dbReference>
<feature type="binding site" evidence="8">
    <location>
        <begin position="64"/>
        <end position="68"/>
    </location>
    <ligand>
        <name>GTP</name>
        <dbReference type="ChEBI" id="CHEBI:37565"/>
    </ligand>
</feature>
<dbReference type="Gene3D" id="3.40.50.300">
    <property type="entry name" value="P-loop containing nucleotide triphosphate hydrolases"/>
    <property type="match status" value="1"/>
</dbReference>
<dbReference type="GO" id="GO:0000028">
    <property type="term" value="P:ribosomal small subunit assembly"/>
    <property type="evidence" value="ECO:0007669"/>
    <property type="project" value="TreeGrafter"/>
</dbReference>
<feature type="region of interest" description="G1" evidence="9">
    <location>
        <begin position="17"/>
        <end position="24"/>
    </location>
</feature>
<evidence type="ECO:0000256" key="10">
    <source>
        <dbReference type="RuleBase" id="RU003761"/>
    </source>
</evidence>
<comment type="function">
    <text evidence="8">An essential GTPase that binds both GDP and GTP, with rapid nucleotide exchange. Plays a role in 16S rRNA processing and 30S ribosomal subunit biogenesis and possibly also in cell cycle regulation and energy metabolism.</text>
</comment>
<dbReference type="FunFam" id="3.40.50.300:FF:000094">
    <property type="entry name" value="GTPase Era"/>
    <property type="match status" value="1"/>
</dbReference>
<evidence type="ECO:0000313" key="13">
    <source>
        <dbReference type="EMBL" id="AZR73148.1"/>
    </source>
</evidence>
<evidence type="ECO:0000259" key="11">
    <source>
        <dbReference type="PROSITE" id="PS50823"/>
    </source>
</evidence>
<sequence>MMETKEGFRSGFITMIGRPNMGKSTLINALIGEKMVITSDKPQTTRNRIHCVLTRDDAQLVFIDTPGIHKPHDKMGEYLVKTAYESLNDVDVVLFLVDAKYPPGKGDQFILNQIQGIKTPILLVLNKIDLITPKELSERIKEYERFSGFPVIPISALKGQNLDTLVDAIVEYLPEGPMYYPADMITDQLEQFIVAEIIREKVLHLTRDEVPHSVAVEIEEMAERSNDKMYIRATIYVERNSQKGILIGKNGRMLKKIGQLARKDIEGLLAVSTYLDLWVKVKKDWREREDELKRLGYRE</sequence>
<dbReference type="GO" id="GO:0070181">
    <property type="term" value="F:small ribosomal subunit rRNA binding"/>
    <property type="evidence" value="ECO:0007669"/>
    <property type="project" value="UniProtKB-UniRule"/>
</dbReference>
<dbReference type="HAMAP" id="MF_00367">
    <property type="entry name" value="GTPase_Era"/>
    <property type="match status" value="1"/>
</dbReference>
<feature type="region of interest" description="G2" evidence="9">
    <location>
        <begin position="43"/>
        <end position="47"/>
    </location>
</feature>
<dbReference type="SUPFAM" id="SSF52540">
    <property type="entry name" value="P-loop containing nucleoside triphosphate hydrolases"/>
    <property type="match status" value="1"/>
</dbReference>
<dbReference type="AlphaFoldDB" id="A0A3Q9HRY5"/>
<evidence type="ECO:0000256" key="9">
    <source>
        <dbReference type="PROSITE-ProRule" id="PRU01050"/>
    </source>
</evidence>
<keyword evidence="4 8" id="KW-0547">Nucleotide-binding</keyword>
<dbReference type="Pfam" id="PF07650">
    <property type="entry name" value="KH_2"/>
    <property type="match status" value="1"/>
</dbReference>
<comment type="subunit">
    <text evidence="8">Monomer.</text>
</comment>
<feature type="region of interest" description="G4" evidence="9">
    <location>
        <begin position="126"/>
        <end position="129"/>
    </location>
</feature>
<dbReference type="OrthoDB" id="9805918at2"/>
<dbReference type="InterPro" id="IPR009019">
    <property type="entry name" value="KH_sf_prok-type"/>
</dbReference>
<evidence type="ECO:0000256" key="8">
    <source>
        <dbReference type="HAMAP-Rule" id="MF_00367"/>
    </source>
</evidence>
<dbReference type="InterPro" id="IPR006073">
    <property type="entry name" value="GTP-bd"/>
</dbReference>
<evidence type="ECO:0000256" key="4">
    <source>
        <dbReference type="ARBA" id="ARBA00022741"/>
    </source>
</evidence>
<dbReference type="InterPro" id="IPR005225">
    <property type="entry name" value="Small_GTP-bd"/>
</dbReference>
<evidence type="ECO:0000313" key="14">
    <source>
        <dbReference type="Proteomes" id="UP000267250"/>
    </source>
</evidence>
<protein>
    <recommendedName>
        <fullName evidence="2 8">GTPase Era</fullName>
    </recommendedName>
</protein>
<evidence type="ECO:0000256" key="1">
    <source>
        <dbReference type="ARBA" id="ARBA00007921"/>
    </source>
</evidence>
<dbReference type="InterPro" id="IPR030388">
    <property type="entry name" value="G_ERA_dom"/>
</dbReference>
<dbReference type="GO" id="GO:0005829">
    <property type="term" value="C:cytosol"/>
    <property type="evidence" value="ECO:0007669"/>
    <property type="project" value="TreeGrafter"/>
</dbReference>
<dbReference type="GO" id="GO:0005525">
    <property type="term" value="F:GTP binding"/>
    <property type="evidence" value="ECO:0007669"/>
    <property type="project" value="UniProtKB-UniRule"/>
</dbReference>
<dbReference type="GO" id="GO:0043024">
    <property type="term" value="F:ribosomal small subunit binding"/>
    <property type="evidence" value="ECO:0007669"/>
    <property type="project" value="TreeGrafter"/>
</dbReference>
<dbReference type="NCBIfam" id="NF000908">
    <property type="entry name" value="PRK00089.1"/>
    <property type="match status" value="1"/>
</dbReference>
<dbReference type="PROSITE" id="PS50823">
    <property type="entry name" value="KH_TYPE_2"/>
    <property type="match status" value="1"/>
</dbReference>
<dbReference type="Gene3D" id="3.30.300.20">
    <property type="match status" value="1"/>
</dbReference>